<reference evidence="1 2" key="1">
    <citation type="submission" date="2015-01" db="EMBL/GenBank/DDBJ databases">
        <title>Evolution of Trichinella species and genotypes.</title>
        <authorList>
            <person name="Korhonen P.K."/>
            <person name="Edoardo P."/>
            <person name="Giuseppe L.R."/>
            <person name="Gasser R.B."/>
        </authorList>
    </citation>
    <scope>NUCLEOTIDE SEQUENCE [LARGE SCALE GENOMIC DNA]</scope>
    <source>
        <strain evidence="1">ISS1980</strain>
    </source>
</reference>
<name>A0A0V1N914_9BILA</name>
<keyword evidence="2" id="KW-1185">Reference proteome</keyword>
<accession>A0A0V1N914</accession>
<dbReference type="EMBL" id="JYDO01000003">
    <property type="protein sequence ID" value="KRZ80325.1"/>
    <property type="molecule type" value="Genomic_DNA"/>
</dbReference>
<gene>
    <name evidence="1" type="ORF">T10_8893</name>
</gene>
<protein>
    <submittedName>
        <fullName evidence="1">Uncharacterized protein</fullName>
    </submittedName>
</protein>
<organism evidence="1 2">
    <name type="scientific">Trichinella papuae</name>
    <dbReference type="NCBI Taxonomy" id="268474"/>
    <lineage>
        <taxon>Eukaryota</taxon>
        <taxon>Metazoa</taxon>
        <taxon>Ecdysozoa</taxon>
        <taxon>Nematoda</taxon>
        <taxon>Enoplea</taxon>
        <taxon>Dorylaimia</taxon>
        <taxon>Trichinellida</taxon>
        <taxon>Trichinellidae</taxon>
        <taxon>Trichinella</taxon>
    </lineage>
</organism>
<dbReference type="Proteomes" id="UP000054843">
    <property type="component" value="Unassembled WGS sequence"/>
</dbReference>
<dbReference type="AlphaFoldDB" id="A0A0V1N914"/>
<evidence type="ECO:0000313" key="2">
    <source>
        <dbReference type="Proteomes" id="UP000054843"/>
    </source>
</evidence>
<comment type="caution">
    <text evidence="1">The sequence shown here is derived from an EMBL/GenBank/DDBJ whole genome shotgun (WGS) entry which is preliminary data.</text>
</comment>
<proteinExistence type="predicted"/>
<evidence type="ECO:0000313" key="1">
    <source>
        <dbReference type="EMBL" id="KRZ80325.1"/>
    </source>
</evidence>
<sequence length="46" mass="5426">MVDDHCEERYHGENTTLCYWHSDVCEAGLGYHQLFRLLQIKNCALL</sequence>